<dbReference type="Proteomes" id="UP001174909">
    <property type="component" value="Unassembled WGS sequence"/>
</dbReference>
<accession>A0AA35R8Y3</accession>
<dbReference type="PANTHER" id="PTHR30589:SF0">
    <property type="entry name" value="PHOSPHATIDYLGLYCEROL--PROLIPOPROTEIN DIACYLGLYCERYL TRANSFERASE"/>
    <property type="match status" value="1"/>
</dbReference>
<keyword evidence="3 6" id="KW-0812">Transmembrane</keyword>
<reference evidence="7" key="1">
    <citation type="submission" date="2023-03" db="EMBL/GenBank/DDBJ databases">
        <authorList>
            <person name="Steffen K."/>
            <person name="Cardenas P."/>
        </authorList>
    </citation>
    <scope>NUCLEOTIDE SEQUENCE</scope>
</reference>
<dbReference type="GO" id="GO:0042158">
    <property type="term" value="P:lipoprotein biosynthetic process"/>
    <property type="evidence" value="ECO:0007669"/>
    <property type="project" value="InterPro"/>
</dbReference>
<dbReference type="GO" id="GO:0005886">
    <property type="term" value="C:plasma membrane"/>
    <property type="evidence" value="ECO:0007669"/>
    <property type="project" value="InterPro"/>
</dbReference>
<protein>
    <submittedName>
        <fullName evidence="7">Phosphatidylglycerol--prolipoprotein diacylglyceryl transferase</fullName>
    </submittedName>
</protein>
<evidence type="ECO:0000313" key="7">
    <source>
        <dbReference type="EMBL" id="CAI8006423.1"/>
    </source>
</evidence>
<sequence length="385" mass="42701">MSGGYIPFPTWLNPEIVPGLPLRWYGLMYLVAFYLTYRLLRVRMAERNLMVDRETVMNLFFWGIIGVLIGGRLISVIIYDPSGHYLRNPLQIVVPFVREGGKLRFVGLQGMAYHGGLLGAIVAVALYCRAKRMPVAEWMDMIATCTPLGYTFGRIGNFINGELFGRVTAVPWGVVFPDAPGFPAQELWAREMAERSGIEIGPEQVLVNLARHPSQLYEAALEGLVLFAVLWFVLRKRAPFPGVLFSAYLIGYGVVRFAVEYVRQPDPGLDFPIMLVQVANPSQMIAAQLQHGSDPVRDHDRRRHRGVPGVATAHRAGRLCAGRLCAGRFCAGRFCAHFGRSSQVEWVAPPSPRRGQALALIVRAASTRGCGLPVTAVWAILDLNQ</sequence>
<feature type="transmembrane region" description="Helical" evidence="6">
    <location>
        <begin position="60"/>
        <end position="79"/>
    </location>
</feature>
<dbReference type="GO" id="GO:0008961">
    <property type="term" value="F:phosphatidylglycerol-prolipoprotein diacylglyceryl transferase activity"/>
    <property type="evidence" value="ECO:0007669"/>
    <property type="project" value="InterPro"/>
</dbReference>
<keyword evidence="2 7" id="KW-0808">Transferase</keyword>
<evidence type="ECO:0000256" key="3">
    <source>
        <dbReference type="ARBA" id="ARBA00022692"/>
    </source>
</evidence>
<evidence type="ECO:0000256" key="5">
    <source>
        <dbReference type="ARBA" id="ARBA00023136"/>
    </source>
</evidence>
<evidence type="ECO:0000256" key="1">
    <source>
        <dbReference type="ARBA" id="ARBA00022475"/>
    </source>
</evidence>
<keyword evidence="4 6" id="KW-1133">Transmembrane helix</keyword>
<evidence type="ECO:0000256" key="2">
    <source>
        <dbReference type="ARBA" id="ARBA00022679"/>
    </source>
</evidence>
<feature type="transmembrane region" description="Helical" evidence="6">
    <location>
        <begin position="240"/>
        <end position="259"/>
    </location>
</feature>
<evidence type="ECO:0000256" key="4">
    <source>
        <dbReference type="ARBA" id="ARBA00022989"/>
    </source>
</evidence>
<comment type="caution">
    <text evidence="7">The sequence shown here is derived from an EMBL/GenBank/DDBJ whole genome shotgun (WGS) entry which is preliminary data.</text>
</comment>
<dbReference type="HAMAP" id="MF_01147">
    <property type="entry name" value="Lgt"/>
    <property type="match status" value="1"/>
</dbReference>
<feature type="transmembrane region" description="Helical" evidence="6">
    <location>
        <begin position="111"/>
        <end position="130"/>
    </location>
</feature>
<name>A0AA35R8Y3_GEOBA</name>
<dbReference type="InterPro" id="IPR001640">
    <property type="entry name" value="Lgt"/>
</dbReference>
<keyword evidence="5 6" id="KW-0472">Membrane</keyword>
<evidence type="ECO:0000313" key="8">
    <source>
        <dbReference type="Proteomes" id="UP001174909"/>
    </source>
</evidence>
<organism evidence="7 8">
    <name type="scientific">Geodia barretti</name>
    <name type="common">Barrett's horny sponge</name>
    <dbReference type="NCBI Taxonomy" id="519541"/>
    <lineage>
        <taxon>Eukaryota</taxon>
        <taxon>Metazoa</taxon>
        <taxon>Porifera</taxon>
        <taxon>Demospongiae</taxon>
        <taxon>Heteroscleromorpha</taxon>
        <taxon>Tetractinellida</taxon>
        <taxon>Astrophorina</taxon>
        <taxon>Geodiidae</taxon>
        <taxon>Geodia</taxon>
    </lineage>
</organism>
<dbReference type="PANTHER" id="PTHR30589">
    <property type="entry name" value="PROLIPOPROTEIN DIACYLGLYCERYL TRANSFERASE"/>
    <property type="match status" value="1"/>
</dbReference>
<dbReference type="Pfam" id="PF01790">
    <property type="entry name" value="LGT"/>
    <property type="match status" value="1"/>
</dbReference>
<dbReference type="PROSITE" id="PS01311">
    <property type="entry name" value="LGT"/>
    <property type="match status" value="1"/>
</dbReference>
<gene>
    <name evidence="7" type="ORF">GBAR_LOCUS4712</name>
</gene>
<proteinExistence type="inferred from homology"/>
<evidence type="ECO:0000256" key="6">
    <source>
        <dbReference type="SAM" id="Phobius"/>
    </source>
</evidence>
<feature type="transmembrane region" description="Helical" evidence="6">
    <location>
        <begin position="22"/>
        <end position="40"/>
    </location>
</feature>
<dbReference type="NCBIfam" id="TIGR00544">
    <property type="entry name" value="lgt"/>
    <property type="match status" value="1"/>
</dbReference>
<keyword evidence="1" id="KW-1003">Cell membrane</keyword>
<dbReference type="AlphaFoldDB" id="A0AA35R8Y3"/>
<dbReference type="EMBL" id="CASHTH010000686">
    <property type="protein sequence ID" value="CAI8006423.1"/>
    <property type="molecule type" value="Genomic_DNA"/>
</dbReference>
<keyword evidence="8" id="KW-1185">Reference proteome</keyword>